<dbReference type="PANTHER" id="PTHR24141">
    <property type="entry name" value="2-5A-DEPENDENT RIBONUCLEASE"/>
    <property type="match status" value="1"/>
</dbReference>
<keyword evidence="4" id="KW-0862">Zinc</keyword>
<evidence type="ECO:0000256" key="4">
    <source>
        <dbReference type="ARBA" id="ARBA00022833"/>
    </source>
</evidence>
<keyword evidence="3" id="KW-0863">Zinc-finger</keyword>
<organism evidence="7 8">
    <name type="scientific">Colletotrichum chrysophilum</name>
    <dbReference type="NCBI Taxonomy" id="1836956"/>
    <lineage>
        <taxon>Eukaryota</taxon>
        <taxon>Fungi</taxon>
        <taxon>Dikarya</taxon>
        <taxon>Ascomycota</taxon>
        <taxon>Pezizomycotina</taxon>
        <taxon>Sordariomycetes</taxon>
        <taxon>Hypocreomycetidae</taxon>
        <taxon>Glomerellales</taxon>
        <taxon>Glomerellaceae</taxon>
        <taxon>Colletotrichum</taxon>
        <taxon>Colletotrichum gloeosporioides species complex</taxon>
    </lineage>
</organism>
<dbReference type="GO" id="GO:0006396">
    <property type="term" value="P:RNA processing"/>
    <property type="evidence" value="ECO:0007669"/>
    <property type="project" value="TreeGrafter"/>
</dbReference>
<dbReference type="PROSITE" id="PS50297">
    <property type="entry name" value="ANK_REP_REGION"/>
    <property type="match status" value="3"/>
</dbReference>
<reference evidence="7" key="1">
    <citation type="submission" date="2023-01" db="EMBL/GenBank/DDBJ databases">
        <title>Colletotrichum chrysophilum M932 genome sequence.</title>
        <authorList>
            <person name="Baroncelli R."/>
        </authorList>
    </citation>
    <scope>NUCLEOTIDE SEQUENCE</scope>
    <source>
        <strain evidence="7">M932</strain>
    </source>
</reference>
<feature type="repeat" description="ANK" evidence="6">
    <location>
        <begin position="41"/>
        <end position="73"/>
    </location>
</feature>
<feature type="repeat" description="ANK" evidence="6">
    <location>
        <begin position="74"/>
        <end position="106"/>
    </location>
</feature>
<dbReference type="GO" id="GO:0003723">
    <property type="term" value="F:RNA binding"/>
    <property type="evidence" value="ECO:0007669"/>
    <property type="project" value="TreeGrafter"/>
</dbReference>
<evidence type="ECO:0000256" key="6">
    <source>
        <dbReference type="PROSITE-ProRule" id="PRU00023"/>
    </source>
</evidence>
<dbReference type="Gene3D" id="3.30.60.90">
    <property type="match status" value="1"/>
</dbReference>
<keyword evidence="5 6" id="KW-0040">ANK repeat</keyword>
<evidence type="ECO:0000256" key="3">
    <source>
        <dbReference type="ARBA" id="ARBA00022771"/>
    </source>
</evidence>
<dbReference type="SUPFAM" id="SSF57850">
    <property type="entry name" value="RING/U-box"/>
    <property type="match status" value="1"/>
</dbReference>
<dbReference type="Pfam" id="PF12796">
    <property type="entry name" value="Ank_2"/>
    <property type="match status" value="2"/>
</dbReference>
<accession>A0AAD9A215</accession>
<dbReference type="PRINTS" id="PR01415">
    <property type="entry name" value="ANKYRIN"/>
</dbReference>
<evidence type="ECO:0000313" key="7">
    <source>
        <dbReference type="EMBL" id="KAK1839847.1"/>
    </source>
</evidence>
<keyword evidence="2" id="KW-0677">Repeat</keyword>
<keyword evidence="1" id="KW-0479">Metal-binding</keyword>
<evidence type="ECO:0000256" key="2">
    <source>
        <dbReference type="ARBA" id="ARBA00022737"/>
    </source>
</evidence>
<dbReference type="InterPro" id="IPR002110">
    <property type="entry name" value="Ankyrin_rpt"/>
</dbReference>
<keyword evidence="8" id="KW-1185">Reference proteome</keyword>
<dbReference type="PROSITE" id="PS50088">
    <property type="entry name" value="ANK_REPEAT"/>
    <property type="match status" value="3"/>
</dbReference>
<dbReference type="PANTHER" id="PTHR24141:SF1">
    <property type="entry name" value="2-5A-DEPENDENT RIBONUCLEASE"/>
    <property type="match status" value="1"/>
</dbReference>
<dbReference type="SUPFAM" id="SSF48403">
    <property type="entry name" value="Ankyrin repeat"/>
    <property type="match status" value="1"/>
</dbReference>
<comment type="caution">
    <text evidence="7">The sequence shown here is derived from an EMBL/GenBank/DDBJ whole genome shotgun (WGS) entry which is preliminary data.</text>
</comment>
<dbReference type="Pfam" id="PF00023">
    <property type="entry name" value="Ank"/>
    <property type="match status" value="1"/>
</dbReference>
<dbReference type="EMBL" id="JAQOWY010000621">
    <property type="protein sequence ID" value="KAK1839847.1"/>
    <property type="molecule type" value="Genomic_DNA"/>
</dbReference>
<evidence type="ECO:0000256" key="1">
    <source>
        <dbReference type="ARBA" id="ARBA00022723"/>
    </source>
</evidence>
<evidence type="ECO:0000256" key="5">
    <source>
        <dbReference type="ARBA" id="ARBA00023043"/>
    </source>
</evidence>
<dbReference type="GO" id="GO:0004540">
    <property type="term" value="F:RNA nuclease activity"/>
    <property type="evidence" value="ECO:0007669"/>
    <property type="project" value="TreeGrafter"/>
</dbReference>
<dbReference type="AlphaFoldDB" id="A0AAD9A215"/>
<dbReference type="SMART" id="SM00248">
    <property type="entry name" value="ANK"/>
    <property type="match status" value="6"/>
</dbReference>
<dbReference type="Gene3D" id="1.25.40.20">
    <property type="entry name" value="Ankyrin repeat-containing domain"/>
    <property type="match status" value="2"/>
</dbReference>
<name>A0AAD9A215_9PEZI</name>
<gene>
    <name evidence="7" type="ORF">CCHR01_17523</name>
</gene>
<evidence type="ECO:0000313" key="8">
    <source>
        <dbReference type="Proteomes" id="UP001243330"/>
    </source>
</evidence>
<protein>
    <submittedName>
        <fullName evidence="7">Ankyrin repeat protein</fullName>
    </submittedName>
</protein>
<dbReference type="GO" id="GO:0008270">
    <property type="term" value="F:zinc ion binding"/>
    <property type="evidence" value="ECO:0007669"/>
    <property type="project" value="UniProtKB-KW"/>
</dbReference>
<dbReference type="InterPro" id="IPR036770">
    <property type="entry name" value="Ankyrin_rpt-contain_sf"/>
</dbReference>
<dbReference type="InterPro" id="IPR043145">
    <property type="entry name" value="Znf_ZZ_sf"/>
</dbReference>
<feature type="repeat" description="ANK" evidence="6">
    <location>
        <begin position="107"/>
        <end position="139"/>
    </location>
</feature>
<dbReference type="Proteomes" id="UP001243330">
    <property type="component" value="Unassembled WGS sequence"/>
</dbReference>
<sequence length="275" mass="29849">MGTSIEVSSVPLYYAADLGLVAVVRHLVYDCENDVNQRSKLGRTPLYVACKNGNAELAETLLEKGADVAVSSNDGWTPLNAASSNSHVDVVKLLLEEGADVTDSNNAGWTPLYAASDGGHVDVAKLLLEKGADVTVANHKSITPLSAAARKGQTSIVAFLLQKHRIEVDSRDSLGRTAAWWARQRGHSSIVQMLVDPDLQRVAPLDDCEATVAADSQRRISSSRWCDICTFTIWENGICYQCIDCHNGNFDICEECFDRGGRCLNSSHKLVLRAS</sequence>
<proteinExistence type="predicted"/>